<dbReference type="AlphaFoldDB" id="A0A6H0XLI1"/>
<reference evidence="2 3" key="1">
    <citation type="journal article" date="2016" name="Sci. Rep.">
        <title>Peltaster fructicola genome reveals evolution from an invasive phytopathogen to an ectophytic parasite.</title>
        <authorList>
            <person name="Xu C."/>
            <person name="Chen H."/>
            <person name="Gleason M.L."/>
            <person name="Xu J.R."/>
            <person name="Liu H."/>
            <person name="Zhang R."/>
            <person name="Sun G."/>
        </authorList>
    </citation>
    <scope>NUCLEOTIDE SEQUENCE [LARGE SCALE GENOMIC DNA]</scope>
    <source>
        <strain evidence="2 3">LNHT1506</strain>
    </source>
</reference>
<feature type="domain" description="A to I editase" evidence="1">
    <location>
        <begin position="70"/>
        <end position="416"/>
    </location>
</feature>
<dbReference type="InterPro" id="IPR042935">
    <property type="entry name" value="Tad1"/>
</dbReference>
<organism evidence="2 3">
    <name type="scientific">Peltaster fructicola</name>
    <dbReference type="NCBI Taxonomy" id="286661"/>
    <lineage>
        <taxon>Eukaryota</taxon>
        <taxon>Fungi</taxon>
        <taxon>Dikarya</taxon>
        <taxon>Ascomycota</taxon>
        <taxon>Pezizomycotina</taxon>
        <taxon>Dothideomycetes</taxon>
        <taxon>Dothideomycetes incertae sedis</taxon>
        <taxon>Peltaster</taxon>
    </lineage>
</organism>
<dbReference type="GO" id="GO:0003723">
    <property type="term" value="F:RNA binding"/>
    <property type="evidence" value="ECO:0007669"/>
    <property type="project" value="InterPro"/>
</dbReference>
<gene>
    <name evidence="2" type="ORF">AMS68_001002</name>
</gene>
<name>A0A6H0XLI1_9PEZI</name>
<dbReference type="PANTHER" id="PTHR47803">
    <property type="entry name" value="TRNA-SPECIFIC ADENOSINE DEAMINASE 1"/>
    <property type="match status" value="1"/>
</dbReference>
<protein>
    <recommendedName>
        <fullName evidence="1">A to I editase domain-containing protein</fullName>
    </recommendedName>
</protein>
<dbReference type="SMART" id="SM00552">
    <property type="entry name" value="ADEAMc"/>
    <property type="match status" value="1"/>
</dbReference>
<accession>A0A6H0XLI1</accession>
<evidence type="ECO:0000313" key="2">
    <source>
        <dbReference type="EMBL" id="QIW95484.1"/>
    </source>
</evidence>
<sequence length="420" mass="47008">MVQVAQYPSPDEIAKTVLTKFDALPSRCKPRALTNGRREWVPLAGIVVIRDHNFESPLPETVAPHIECISIATGMKCLPRDKLPVASGNILHDWHAEVLAIRGFNRWIIDECQALVTDGDSVWLQWKKDWYEKEQSMPTSEGHPSIAARPFELKPGVDIHMYVSSAPCGDASMELVMATQSDATPWRAPQPSAAPDDMPGRAHFDQLGIVRRKPSRPDAPSTWSKSCSDKLSMKQCIGLLCGQTSRLVDPVYLNTLILPVDEVVRSAVQRAFSDEGRMKPLLQEDIQERWNQAGYVFRPFEITTTQHEFAFSKIASATSSNVAALWTTRQQEVLVNGVLMGRKQCDPRGASCVSRRHMWKALEKVSIAAGIPGIQALCDRPYSCAKHDMVRAMVKDDVKRMALLGWRRNDGDEDWMLHLG</sequence>
<evidence type="ECO:0000259" key="1">
    <source>
        <dbReference type="PROSITE" id="PS50141"/>
    </source>
</evidence>
<dbReference type="InterPro" id="IPR002466">
    <property type="entry name" value="A_deamin"/>
</dbReference>
<dbReference type="OrthoDB" id="10268011at2759"/>
<keyword evidence="3" id="KW-1185">Reference proteome</keyword>
<dbReference type="Pfam" id="PF02137">
    <property type="entry name" value="A_deamin"/>
    <property type="match status" value="1"/>
</dbReference>
<dbReference type="PROSITE" id="PS50141">
    <property type="entry name" value="A_DEAMIN_EDITASE"/>
    <property type="match status" value="1"/>
</dbReference>
<dbReference type="Proteomes" id="UP000503462">
    <property type="component" value="Chromosome 1"/>
</dbReference>
<proteinExistence type="predicted"/>
<dbReference type="EMBL" id="CP051139">
    <property type="protein sequence ID" value="QIW95484.1"/>
    <property type="molecule type" value="Genomic_DNA"/>
</dbReference>
<dbReference type="PANTHER" id="PTHR47803:SF1">
    <property type="entry name" value="TRNA-SPECIFIC ADENOSINE DEAMINASE 1"/>
    <property type="match status" value="1"/>
</dbReference>
<dbReference type="GO" id="GO:0002100">
    <property type="term" value="P:tRNA wobble adenosine to inosine editing"/>
    <property type="evidence" value="ECO:0007669"/>
    <property type="project" value="InterPro"/>
</dbReference>
<evidence type="ECO:0000313" key="3">
    <source>
        <dbReference type="Proteomes" id="UP000503462"/>
    </source>
</evidence>
<dbReference type="GO" id="GO:0043829">
    <property type="term" value="F:tRNA-specific adenosine-37 deaminase activity"/>
    <property type="evidence" value="ECO:0007669"/>
    <property type="project" value="TreeGrafter"/>
</dbReference>